<feature type="compositionally biased region" description="Basic and acidic residues" evidence="1">
    <location>
        <begin position="1"/>
        <end position="10"/>
    </location>
</feature>
<dbReference type="Pfam" id="PF17316">
    <property type="entry name" value="Perilipin_2"/>
    <property type="match status" value="1"/>
</dbReference>
<gene>
    <name evidence="2" type="ORF">BN7_2948</name>
</gene>
<comment type="caution">
    <text evidence="2">The sequence shown here is derived from an EMBL/GenBank/DDBJ whole genome shotgun (WGS) entry which is preliminary data.</text>
</comment>
<dbReference type="FunCoup" id="K0KE70">
    <property type="interactions" value="116"/>
</dbReference>
<sequence>MSLFKSKKDTTTATAPTVEESTQIEDAADAPVENAPVEEEPQAADDDEPAICQTSEHLKSYPLIKEAVDMEIVKAIRGTSNPILKPVGEWLHSQSFLKPIIRNTDGVVVSTLDKVEQTVPSIKTVTWKDVGDSIAYPFKQSSVAIETAKHSSGDFIGDKILLPTREYARKGRAYYNEHLYDTQGKPLLRSSLDPVCRPINYQIEDFTLKNFPKGEPVSNDYSSEVERGLWLTYDLMERAIPVAEQEVFDGIMAPCNYTSHAFEVYNEHLAKQEGNIFNSSIQATYNTSVDLTNEVISETTSAWNKIWKKSDEPSSTPEGQEQSQEHTQSSAVPAMA</sequence>
<dbReference type="EMBL" id="CAIF01000076">
    <property type="protein sequence ID" value="CCH43400.1"/>
    <property type="molecule type" value="Genomic_DNA"/>
</dbReference>
<reference evidence="2 3" key="1">
    <citation type="journal article" date="2012" name="Eukaryot. Cell">
        <title>Draft genome sequence of Wickerhamomyces ciferrii NRRL Y-1031 F-60-10.</title>
        <authorList>
            <person name="Schneider J."/>
            <person name="Andrea H."/>
            <person name="Blom J."/>
            <person name="Jaenicke S."/>
            <person name="Ruckert C."/>
            <person name="Schorsch C."/>
            <person name="Szczepanowski R."/>
            <person name="Farwick M."/>
            <person name="Goesmann A."/>
            <person name="Puhler A."/>
            <person name="Schaffer S."/>
            <person name="Tauch A."/>
            <person name="Kohler T."/>
            <person name="Brinkrolf K."/>
        </authorList>
    </citation>
    <scope>NUCLEOTIDE SEQUENCE [LARGE SCALE GENOMIC DNA]</scope>
    <source>
        <strain evidence="3">ATCC 14091 / BCRC 22168 / CBS 111 / JCM 3599 / NBRC 0793 / NRRL Y-1031 F-60-10</strain>
    </source>
</reference>
<keyword evidence="3" id="KW-1185">Reference proteome</keyword>
<proteinExistence type="predicted"/>
<accession>K0KE70</accession>
<feature type="compositionally biased region" description="Polar residues" evidence="1">
    <location>
        <begin position="313"/>
        <end position="336"/>
    </location>
</feature>
<dbReference type="AlphaFoldDB" id="K0KE70"/>
<feature type="region of interest" description="Disordered" evidence="1">
    <location>
        <begin position="307"/>
        <end position="336"/>
    </location>
</feature>
<dbReference type="HOGENOM" id="CLU_826920_0_0_1"/>
<evidence type="ECO:0000313" key="3">
    <source>
        <dbReference type="Proteomes" id="UP000009328"/>
    </source>
</evidence>
<evidence type="ECO:0000313" key="2">
    <source>
        <dbReference type="EMBL" id="CCH43400.1"/>
    </source>
</evidence>
<evidence type="ECO:0000256" key="1">
    <source>
        <dbReference type="SAM" id="MobiDB-lite"/>
    </source>
</evidence>
<organism evidence="2 3">
    <name type="scientific">Wickerhamomyces ciferrii (strain ATCC 14091 / BCRC 22168 / CBS 111 / JCM 3599 / NBRC 0793 / NRRL Y-1031 F-60-10)</name>
    <name type="common">Yeast</name>
    <name type="synonym">Pichia ciferrii</name>
    <dbReference type="NCBI Taxonomy" id="1206466"/>
    <lineage>
        <taxon>Eukaryota</taxon>
        <taxon>Fungi</taxon>
        <taxon>Dikarya</taxon>
        <taxon>Ascomycota</taxon>
        <taxon>Saccharomycotina</taxon>
        <taxon>Saccharomycetes</taxon>
        <taxon>Phaffomycetales</taxon>
        <taxon>Wickerhamomycetaceae</taxon>
        <taxon>Wickerhamomyces</taxon>
    </lineage>
</organism>
<name>K0KE70_WICCF</name>
<feature type="compositionally biased region" description="Polar residues" evidence="1">
    <location>
        <begin position="11"/>
        <end position="21"/>
    </location>
</feature>
<dbReference type="Proteomes" id="UP000009328">
    <property type="component" value="Unassembled WGS sequence"/>
</dbReference>
<dbReference type="InParanoid" id="K0KE70"/>
<protein>
    <submittedName>
        <fullName evidence="2">Sporulation-specific protein</fullName>
    </submittedName>
</protein>
<dbReference type="eggNOG" id="ENOG502RY6S">
    <property type="taxonomic scope" value="Eukaryota"/>
</dbReference>
<feature type="region of interest" description="Disordered" evidence="1">
    <location>
        <begin position="1"/>
        <end position="48"/>
    </location>
</feature>
<feature type="compositionally biased region" description="Acidic residues" evidence="1">
    <location>
        <begin position="36"/>
        <end position="48"/>
    </location>
</feature>